<dbReference type="CDD" id="cd22534">
    <property type="entry name" value="KH-II_Era"/>
    <property type="match status" value="1"/>
</dbReference>
<feature type="region of interest" description="G4" evidence="8">
    <location>
        <begin position="123"/>
        <end position="126"/>
    </location>
</feature>
<dbReference type="NCBIfam" id="NF000908">
    <property type="entry name" value="PRK00089.1"/>
    <property type="match status" value="1"/>
</dbReference>
<evidence type="ECO:0000259" key="11">
    <source>
        <dbReference type="PROSITE" id="PS51713"/>
    </source>
</evidence>
<dbReference type="InterPro" id="IPR009019">
    <property type="entry name" value="KH_sf_prok-type"/>
</dbReference>
<dbReference type="NCBIfam" id="TIGR00436">
    <property type="entry name" value="era"/>
    <property type="match status" value="1"/>
</dbReference>
<dbReference type="Proteomes" id="UP000528322">
    <property type="component" value="Unassembled WGS sequence"/>
</dbReference>
<evidence type="ECO:0000256" key="4">
    <source>
        <dbReference type="ARBA" id="ARBA00022741"/>
    </source>
</evidence>
<feature type="binding site" evidence="7">
    <location>
        <begin position="12"/>
        <end position="19"/>
    </location>
    <ligand>
        <name>GTP</name>
        <dbReference type="ChEBI" id="CHEBI:37565"/>
    </ligand>
</feature>
<dbReference type="GO" id="GO:0000028">
    <property type="term" value="P:ribosomal small subunit assembly"/>
    <property type="evidence" value="ECO:0007669"/>
    <property type="project" value="TreeGrafter"/>
</dbReference>
<keyword evidence="6 7" id="KW-0342">GTP-binding</keyword>
<comment type="function">
    <text evidence="7">An essential GTPase that binds both GDP and GTP, with rapid nucleotide exchange. Plays a role in 16S rRNA processing and 30S ribosomal subunit biogenesis and possibly also in cell cycle regulation and energy metabolism.</text>
</comment>
<dbReference type="InterPro" id="IPR027417">
    <property type="entry name" value="P-loop_NTPase"/>
</dbReference>
<dbReference type="PRINTS" id="PR00326">
    <property type="entry name" value="GTP1OBG"/>
</dbReference>
<dbReference type="CDD" id="cd04163">
    <property type="entry name" value="Era"/>
    <property type="match status" value="1"/>
</dbReference>
<dbReference type="SUPFAM" id="SSF52540">
    <property type="entry name" value="P-loop containing nucleoside triphosphate hydrolases"/>
    <property type="match status" value="1"/>
</dbReference>
<protein>
    <recommendedName>
        <fullName evidence="2 7">GTPase Era</fullName>
    </recommendedName>
</protein>
<dbReference type="InterPro" id="IPR003593">
    <property type="entry name" value="AAA+_ATPase"/>
</dbReference>
<dbReference type="PROSITE" id="PS51713">
    <property type="entry name" value="G_ERA"/>
    <property type="match status" value="1"/>
</dbReference>
<dbReference type="AlphaFoldDB" id="A0A7W8DGU0"/>
<dbReference type="InterPro" id="IPR004044">
    <property type="entry name" value="KH_dom_type_2"/>
</dbReference>
<dbReference type="HAMAP" id="MF_00367">
    <property type="entry name" value="GTPase_Era"/>
    <property type="match status" value="1"/>
</dbReference>
<dbReference type="Gene3D" id="3.30.300.20">
    <property type="match status" value="1"/>
</dbReference>
<dbReference type="RefSeq" id="WP_183730893.1">
    <property type="nucleotide sequence ID" value="NZ_JACHID010000005.1"/>
</dbReference>
<feature type="binding site" evidence="7">
    <location>
        <begin position="123"/>
        <end position="126"/>
    </location>
    <ligand>
        <name>GTP</name>
        <dbReference type="ChEBI" id="CHEBI:37565"/>
    </ligand>
</feature>
<dbReference type="SUPFAM" id="SSF54814">
    <property type="entry name" value="Prokaryotic type KH domain (KH-domain type II)"/>
    <property type="match status" value="1"/>
</dbReference>
<evidence type="ECO:0000313" key="13">
    <source>
        <dbReference type="Proteomes" id="UP000528322"/>
    </source>
</evidence>
<keyword evidence="3 7" id="KW-0690">Ribosome biogenesis</keyword>
<accession>A0A7W8DGU0</accession>
<gene>
    <name evidence="7" type="primary">era</name>
    <name evidence="12" type="ORF">HNR37_001020</name>
</gene>
<comment type="caution">
    <text evidence="12">The sequence shown here is derived from an EMBL/GenBank/DDBJ whole genome shotgun (WGS) entry which is preliminary data.</text>
</comment>
<sequence>MSFKSGFVGIVGRPNVGKSTLMTSIIGQKISIVSDKPQTTRNRIMGVWHRPESQVVFLDTPGVHRGKYAINDYMLQTAFSVLTEVDLILLLVEYWETGGDEFSLLMSQLRQQPQLPPVMLVINKIDLGKKQDILEAVAHHKDLFAFEHIIPVSALQGENLDTLQELILQYMEEGGPRYFPEDMITDQSERFVVAEFIREKVFQLTGQEIPHCVAVTVEEFITEERRICIDASIHVERSSQKGMIIGKGGSMIKEIGTLARKDLEIMLGMPVFLELRVKVARDWRKTNSRLRQFGYSEPT</sequence>
<dbReference type="GO" id="GO:0043024">
    <property type="term" value="F:ribosomal small subunit binding"/>
    <property type="evidence" value="ECO:0007669"/>
    <property type="project" value="TreeGrafter"/>
</dbReference>
<keyword evidence="7" id="KW-0472">Membrane</keyword>
<dbReference type="Gene3D" id="3.40.50.300">
    <property type="entry name" value="P-loop containing nucleotide triphosphate hydrolases"/>
    <property type="match status" value="1"/>
</dbReference>
<dbReference type="GO" id="GO:0003924">
    <property type="term" value="F:GTPase activity"/>
    <property type="evidence" value="ECO:0007669"/>
    <property type="project" value="UniProtKB-UniRule"/>
</dbReference>
<evidence type="ECO:0000256" key="9">
    <source>
        <dbReference type="RuleBase" id="RU003761"/>
    </source>
</evidence>
<dbReference type="InterPro" id="IPR015946">
    <property type="entry name" value="KH_dom-like_a/b"/>
</dbReference>
<evidence type="ECO:0000313" key="12">
    <source>
        <dbReference type="EMBL" id="MBB5021707.1"/>
    </source>
</evidence>
<reference evidence="12 13" key="1">
    <citation type="submission" date="2020-08" db="EMBL/GenBank/DDBJ databases">
        <title>Genomic Encyclopedia of Type Strains, Phase IV (KMG-IV): sequencing the most valuable type-strain genomes for metagenomic binning, comparative biology and taxonomic classification.</title>
        <authorList>
            <person name="Goeker M."/>
        </authorList>
    </citation>
    <scope>NUCLEOTIDE SEQUENCE [LARGE SCALE GENOMIC DNA]</scope>
    <source>
        <strain evidence="12 13">DSM 22071</strain>
    </source>
</reference>
<dbReference type="Pfam" id="PF07650">
    <property type="entry name" value="KH_2"/>
    <property type="match status" value="1"/>
</dbReference>
<feature type="domain" description="Era-type G" evidence="11">
    <location>
        <begin position="4"/>
        <end position="173"/>
    </location>
</feature>
<proteinExistence type="inferred from homology"/>
<dbReference type="PANTHER" id="PTHR42698:SF1">
    <property type="entry name" value="GTPASE ERA, MITOCHONDRIAL"/>
    <property type="match status" value="1"/>
</dbReference>
<dbReference type="InterPro" id="IPR005662">
    <property type="entry name" value="GTPase_Era-like"/>
</dbReference>
<keyword evidence="4 7" id="KW-0547">Nucleotide-binding</keyword>
<evidence type="ECO:0000256" key="6">
    <source>
        <dbReference type="ARBA" id="ARBA00023134"/>
    </source>
</evidence>
<keyword evidence="5 7" id="KW-0694">RNA-binding</keyword>
<dbReference type="Pfam" id="PF01926">
    <property type="entry name" value="MMR_HSR1"/>
    <property type="match status" value="1"/>
</dbReference>
<dbReference type="GO" id="GO:0005829">
    <property type="term" value="C:cytosol"/>
    <property type="evidence" value="ECO:0007669"/>
    <property type="project" value="TreeGrafter"/>
</dbReference>
<dbReference type="InterPro" id="IPR005225">
    <property type="entry name" value="Small_GTP-bd"/>
</dbReference>
<evidence type="ECO:0000259" key="10">
    <source>
        <dbReference type="PROSITE" id="PS50823"/>
    </source>
</evidence>
<evidence type="ECO:0000256" key="3">
    <source>
        <dbReference type="ARBA" id="ARBA00022517"/>
    </source>
</evidence>
<comment type="subcellular location">
    <subcellularLocation>
        <location evidence="7">Cytoplasm</location>
    </subcellularLocation>
    <subcellularLocation>
        <location evidence="7">Cell membrane</location>
        <topology evidence="7">Peripheral membrane protein</topology>
    </subcellularLocation>
</comment>
<dbReference type="FunFam" id="3.30.300.20:FF:000003">
    <property type="entry name" value="GTPase Era"/>
    <property type="match status" value="1"/>
</dbReference>
<keyword evidence="7" id="KW-0699">rRNA-binding</keyword>
<evidence type="ECO:0000256" key="8">
    <source>
        <dbReference type="PROSITE-ProRule" id="PRU01050"/>
    </source>
</evidence>
<feature type="domain" description="KH type-2" evidence="10">
    <location>
        <begin position="205"/>
        <end position="281"/>
    </location>
</feature>
<feature type="region of interest" description="G2" evidence="8">
    <location>
        <begin position="38"/>
        <end position="42"/>
    </location>
</feature>
<dbReference type="GO" id="GO:0005525">
    <property type="term" value="F:GTP binding"/>
    <property type="evidence" value="ECO:0007669"/>
    <property type="project" value="UniProtKB-UniRule"/>
</dbReference>
<dbReference type="EMBL" id="JACHID010000005">
    <property type="protein sequence ID" value="MBB5021707.1"/>
    <property type="molecule type" value="Genomic_DNA"/>
</dbReference>
<keyword evidence="7" id="KW-1003">Cell membrane</keyword>
<dbReference type="GO" id="GO:0005886">
    <property type="term" value="C:plasma membrane"/>
    <property type="evidence" value="ECO:0007669"/>
    <property type="project" value="UniProtKB-SubCell"/>
</dbReference>
<dbReference type="InterPro" id="IPR030388">
    <property type="entry name" value="G_ERA_dom"/>
</dbReference>
<evidence type="ECO:0000256" key="7">
    <source>
        <dbReference type="HAMAP-Rule" id="MF_00367"/>
    </source>
</evidence>
<feature type="region of interest" description="G1" evidence="8">
    <location>
        <begin position="12"/>
        <end position="19"/>
    </location>
</feature>
<dbReference type="PANTHER" id="PTHR42698">
    <property type="entry name" value="GTPASE ERA"/>
    <property type="match status" value="1"/>
</dbReference>
<dbReference type="PROSITE" id="PS50823">
    <property type="entry name" value="KH_TYPE_2"/>
    <property type="match status" value="1"/>
</dbReference>
<feature type="region of interest" description="G5" evidence="8">
    <location>
        <begin position="152"/>
        <end position="154"/>
    </location>
</feature>
<evidence type="ECO:0000256" key="5">
    <source>
        <dbReference type="ARBA" id="ARBA00022884"/>
    </source>
</evidence>
<organism evidence="12 13">
    <name type="scientific">Desulfurispira natronophila</name>
    <dbReference type="NCBI Taxonomy" id="682562"/>
    <lineage>
        <taxon>Bacteria</taxon>
        <taxon>Pseudomonadati</taxon>
        <taxon>Chrysiogenota</taxon>
        <taxon>Chrysiogenia</taxon>
        <taxon>Chrysiogenales</taxon>
        <taxon>Chrysiogenaceae</taxon>
        <taxon>Desulfurispira</taxon>
    </lineage>
</organism>
<dbReference type="SMART" id="SM00382">
    <property type="entry name" value="AAA"/>
    <property type="match status" value="1"/>
</dbReference>
<evidence type="ECO:0000256" key="1">
    <source>
        <dbReference type="ARBA" id="ARBA00007921"/>
    </source>
</evidence>
<feature type="binding site" evidence="7">
    <location>
        <begin position="59"/>
        <end position="63"/>
    </location>
    <ligand>
        <name>GTP</name>
        <dbReference type="ChEBI" id="CHEBI:37565"/>
    </ligand>
</feature>
<comment type="subunit">
    <text evidence="7">Monomer.</text>
</comment>
<evidence type="ECO:0000256" key="2">
    <source>
        <dbReference type="ARBA" id="ARBA00020484"/>
    </source>
</evidence>
<keyword evidence="7" id="KW-0963">Cytoplasm</keyword>
<name>A0A7W8DGU0_9BACT</name>
<feature type="region of interest" description="G3" evidence="8">
    <location>
        <begin position="59"/>
        <end position="62"/>
    </location>
</feature>
<dbReference type="InterPro" id="IPR006073">
    <property type="entry name" value="GTP-bd"/>
</dbReference>
<keyword evidence="13" id="KW-1185">Reference proteome</keyword>
<comment type="similarity">
    <text evidence="1 7 8 9">Belongs to the TRAFAC class TrmE-Era-EngA-EngB-Septin-like GTPase superfamily. Era GTPase family.</text>
</comment>
<dbReference type="NCBIfam" id="TIGR00231">
    <property type="entry name" value="small_GTP"/>
    <property type="match status" value="1"/>
</dbReference>
<dbReference type="GO" id="GO:0070181">
    <property type="term" value="F:small ribosomal subunit rRNA binding"/>
    <property type="evidence" value="ECO:0007669"/>
    <property type="project" value="UniProtKB-UniRule"/>
</dbReference>